<dbReference type="Pfam" id="PF00069">
    <property type="entry name" value="Pkinase"/>
    <property type="match status" value="1"/>
</dbReference>
<dbReference type="PROSITE" id="PS50011">
    <property type="entry name" value="PROTEIN_KINASE_DOM"/>
    <property type="match status" value="1"/>
</dbReference>
<dbReference type="Proteomes" id="UP000044602">
    <property type="component" value="Unassembled WGS sequence"/>
</dbReference>
<dbReference type="InterPro" id="IPR000719">
    <property type="entry name" value="Prot_kinase_dom"/>
</dbReference>
<dbReference type="Gene3D" id="1.10.510.10">
    <property type="entry name" value="Transferase(Phosphotransferase) domain 1"/>
    <property type="match status" value="1"/>
</dbReference>
<dbReference type="InterPro" id="IPR011009">
    <property type="entry name" value="Kinase-like_dom_sf"/>
</dbReference>
<dbReference type="STRING" id="100787.A0A0G4LYF4"/>
<dbReference type="GO" id="GO:0004672">
    <property type="term" value="F:protein kinase activity"/>
    <property type="evidence" value="ECO:0007669"/>
    <property type="project" value="InterPro"/>
</dbReference>
<protein>
    <recommendedName>
        <fullName evidence="1">Protein kinase domain-containing protein</fullName>
    </recommendedName>
</protein>
<dbReference type="PANTHER" id="PTHR24347">
    <property type="entry name" value="SERINE/THREONINE-PROTEIN KINASE"/>
    <property type="match status" value="1"/>
</dbReference>
<sequence>MPLQRLASPTPFSRLAYRTSIRMASTIVGKSGRVYVQGEVVQRHRENHKFSVFKAESGNESFITKHVPRPFYDLSMRLAAEFAGSRRLRMHIDCNPEECILIYPYFKGTLLALIQEDPDLPPAQRKHILRRVAEAIQELHGKDWIHIDVKPDNILVNWTCDEKDNKTITDVTLGDFDIAFKPKAGESRQTPYAIGNAMWRSPEGQTGRGVTRASDMFSFGLVCIYTLGGGGFLLLNDYQELAKRGITPEQEILIRHFSYFGPVPAGLLKQVNSEVWCNALKGASEIAKEAVKEQPELRFERWGEELGPEAQNMISGMTNPDPTARITIDQVLMHRWWQEVT</sequence>
<organism evidence="2 4">
    <name type="scientific">Verticillium longisporum</name>
    <name type="common">Verticillium dahliae var. longisporum</name>
    <dbReference type="NCBI Taxonomy" id="100787"/>
    <lineage>
        <taxon>Eukaryota</taxon>
        <taxon>Fungi</taxon>
        <taxon>Dikarya</taxon>
        <taxon>Ascomycota</taxon>
        <taxon>Pezizomycotina</taxon>
        <taxon>Sordariomycetes</taxon>
        <taxon>Hypocreomycetidae</taxon>
        <taxon>Glomerellales</taxon>
        <taxon>Plectosphaerellaceae</taxon>
        <taxon>Verticillium</taxon>
    </lineage>
</organism>
<feature type="domain" description="Protein kinase" evidence="1">
    <location>
        <begin position="1"/>
        <end position="337"/>
    </location>
</feature>
<dbReference type="EMBL" id="CVQI01033507">
    <property type="protein sequence ID" value="CRK43713.1"/>
    <property type="molecule type" value="Genomic_DNA"/>
</dbReference>
<dbReference type="Proteomes" id="UP000045706">
    <property type="component" value="Unassembled WGS sequence"/>
</dbReference>
<evidence type="ECO:0000313" key="2">
    <source>
        <dbReference type="EMBL" id="CRK27133.1"/>
    </source>
</evidence>
<dbReference type="SMART" id="SM00220">
    <property type="entry name" value="S_TKc"/>
    <property type="match status" value="1"/>
</dbReference>
<evidence type="ECO:0000313" key="4">
    <source>
        <dbReference type="Proteomes" id="UP000044602"/>
    </source>
</evidence>
<dbReference type="AlphaFoldDB" id="A0A0G4LYF4"/>
<reference evidence="4 5" key="1">
    <citation type="submission" date="2015-05" db="EMBL/GenBank/DDBJ databases">
        <authorList>
            <person name="Fogelqvist Johan"/>
        </authorList>
    </citation>
    <scope>NUCLEOTIDE SEQUENCE [LARGE SCALE GENOMIC DNA]</scope>
    <source>
        <strain evidence="2">VL1</strain>
        <strain evidence="3">VL2</strain>
    </source>
</reference>
<proteinExistence type="predicted"/>
<keyword evidence="4" id="KW-1185">Reference proteome</keyword>
<gene>
    <name evidence="2" type="ORF">BN1708_004353</name>
    <name evidence="3" type="ORF">BN1723_016248</name>
</gene>
<evidence type="ECO:0000259" key="1">
    <source>
        <dbReference type="PROSITE" id="PS50011"/>
    </source>
</evidence>
<evidence type="ECO:0000313" key="3">
    <source>
        <dbReference type="EMBL" id="CRK43713.1"/>
    </source>
</evidence>
<dbReference type="SUPFAM" id="SSF56112">
    <property type="entry name" value="Protein kinase-like (PK-like)"/>
    <property type="match status" value="1"/>
</dbReference>
<accession>A0A0G4LYF4</accession>
<dbReference type="EMBL" id="CVQH01020307">
    <property type="protein sequence ID" value="CRK27133.1"/>
    <property type="molecule type" value="Genomic_DNA"/>
</dbReference>
<name>A0A0G4LYF4_VERLO</name>
<evidence type="ECO:0000313" key="5">
    <source>
        <dbReference type="Proteomes" id="UP000045706"/>
    </source>
</evidence>
<dbReference type="GO" id="GO:0005524">
    <property type="term" value="F:ATP binding"/>
    <property type="evidence" value="ECO:0007669"/>
    <property type="project" value="InterPro"/>
</dbReference>